<evidence type="ECO:0000256" key="3">
    <source>
        <dbReference type="ARBA" id="ARBA00023204"/>
    </source>
</evidence>
<reference evidence="7" key="2">
    <citation type="submission" date="2021-04" db="EMBL/GenBank/DDBJ databases">
        <authorList>
            <person name="Gilroy R."/>
        </authorList>
    </citation>
    <scope>NUCLEOTIDE SEQUENCE</scope>
    <source>
        <strain evidence="7">421</strain>
    </source>
</reference>
<accession>A0A9D1UG51</accession>
<dbReference type="CDD" id="cd00782">
    <property type="entry name" value="MutL_Trans"/>
    <property type="match status" value="1"/>
</dbReference>
<dbReference type="EMBL" id="DXGE01000027">
    <property type="protein sequence ID" value="HIW86128.1"/>
    <property type="molecule type" value="Genomic_DNA"/>
</dbReference>
<dbReference type="Gene3D" id="3.30.230.10">
    <property type="match status" value="1"/>
</dbReference>
<evidence type="ECO:0000259" key="5">
    <source>
        <dbReference type="SMART" id="SM00853"/>
    </source>
</evidence>
<dbReference type="CDD" id="cd16926">
    <property type="entry name" value="HATPase_MutL-MLH-PMS-like"/>
    <property type="match status" value="1"/>
</dbReference>
<feature type="domain" description="DNA mismatch repair protein S5" evidence="6">
    <location>
        <begin position="209"/>
        <end position="327"/>
    </location>
</feature>
<keyword evidence="7" id="KW-0540">Nuclease</keyword>
<keyword evidence="3 4" id="KW-0234">DNA repair</keyword>
<dbReference type="InterPro" id="IPR002099">
    <property type="entry name" value="MutL/Mlh/PMS"/>
</dbReference>
<evidence type="ECO:0000313" key="8">
    <source>
        <dbReference type="Proteomes" id="UP000824205"/>
    </source>
</evidence>
<proteinExistence type="inferred from homology"/>
<dbReference type="GO" id="GO:0005524">
    <property type="term" value="F:ATP binding"/>
    <property type="evidence" value="ECO:0007669"/>
    <property type="project" value="InterPro"/>
</dbReference>
<gene>
    <name evidence="4 7" type="primary">mutL</name>
    <name evidence="7" type="ORF">IAA48_06480</name>
</gene>
<dbReference type="GO" id="GO:0016887">
    <property type="term" value="F:ATP hydrolysis activity"/>
    <property type="evidence" value="ECO:0007669"/>
    <property type="project" value="InterPro"/>
</dbReference>
<dbReference type="InterPro" id="IPR014721">
    <property type="entry name" value="Ribsml_uS5_D2-typ_fold_subgr"/>
</dbReference>
<dbReference type="HAMAP" id="MF_00149">
    <property type="entry name" value="DNA_mis_repair"/>
    <property type="match status" value="1"/>
</dbReference>
<dbReference type="InterPro" id="IPR042121">
    <property type="entry name" value="MutL_C_regsub"/>
</dbReference>
<dbReference type="GO" id="GO:0140664">
    <property type="term" value="F:ATP-dependent DNA damage sensor activity"/>
    <property type="evidence" value="ECO:0007669"/>
    <property type="project" value="InterPro"/>
</dbReference>
<keyword evidence="2 4" id="KW-0227">DNA damage</keyword>
<sequence length="661" mass="72495">MAHINILPKEVYSLIAAGEVVERPMSVVKEMLENSIDAGARHITVEIKNGGTTYIRITDDGSGIAKEDVKKVFVSHATSKISTGEDLNSIGTLGFRGEAMASIAAVAKVELLTKAQNESTGTRYEISGGEEISFSDAGCPNGTTVVVRDLFFNVPARMKFLKKDVTEGNAVQGVVERLALSHPEISFRFIREGRQAIITSGNSDLKGTVYSVFGSELSDTLIEADYSYASMRLSGFVSRPHQSRKTRAMQFFFINGRLVKSATAMAALEQAYKNLIMAGRYPACVLNIEIDPRLVDVNVHPAKTEVRFINEKPVFDLVYYGVKTAIEAGDSVKEGGFYTDSLGRRYVKLEQHSEKIDFGIKPEPPSQLKFSGAPAQGGMGVSASDSYEKHIRADSYGNPGDFVIKSGRIFNDSETVAENEYSTTVSVDLSGGGAAETEKPGAEIQREEYAVSLTPPKNESGAVVDEKDALPPVKIVGEAFDTYIIAEIKNDLYYIDKHAAHERMNFERLKKDAAQNGIATQTLLVPVAVSMNSEEYEAVVSNLELLSKCGFGAENFGSNTVIVRETPALLDGCDVKDLILEIAQKLLEHKTDIEPDKMDWIFHSSSCRAAVKGGDKTSPQERELFVQKLLSMPDIRYCPHGRPVMVKISRYELEKQFGRVQ</sequence>
<evidence type="ECO:0000256" key="4">
    <source>
        <dbReference type="HAMAP-Rule" id="MF_00149"/>
    </source>
</evidence>
<dbReference type="GO" id="GO:0032300">
    <property type="term" value="C:mismatch repair complex"/>
    <property type="evidence" value="ECO:0007669"/>
    <property type="project" value="InterPro"/>
</dbReference>
<reference evidence="7" key="1">
    <citation type="journal article" date="2021" name="PeerJ">
        <title>Extensive microbial diversity within the chicken gut microbiome revealed by metagenomics and culture.</title>
        <authorList>
            <person name="Gilroy R."/>
            <person name="Ravi A."/>
            <person name="Getino M."/>
            <person name="Pursley I."/>
            <person name="Horton D.L."/>
            <person name="Alikhan N.F."/>
            <person name="Baker D."/>
            <person name="Gharbi K."/>
            <person name="Hall N."/>
            <person name="Watson M."/>
            <person name="Adriaenssens E.M."/>
            <person name="Foster-Nyarko E."/>
            <person name="Jarju S."/>
            <person name="Secka A."/>
            <person name="Antonio M."/>
            <person name="Oren A."/>
            <person name="Chaudhuri R.R."/>
            <person name="La Ragione R."/>
            <person name="Hildebrand F."/>
            <person name="Pallen M.J."/>
        </authorList>
    </citation>
    <scope>NUCLEOTIDE SEQUENCE</scope>
    <source>
        <strain evidence="7">421</strain>
    </source>
</reference>
<dbReference type="Pfam" id="PF08676">
    <property type="entry name" value="MutL_C"/>
    <property type="match status" value="1"/>
</dbReference>
<dbReference type="SUPFAM" id="SSF118116">
    <property type="entry name" value="DNA mismatch repair protein MutL"/>
    <property type="match status" value="1"/>
</dbReference>
<dbReference type="InterPro" id="IPR037198">
    <property type="entry name" value="MutL_C_sf"/>
</dbReference>
<organism evidence="7 8">
    <name type="scientific">Candidatus Eubacterium faecipullorum</name>
    <dbReference type="NCBI Taxonomy" id="2838571"/>
    <lineage>
        <taxon>Bacteria</taxon>
        <taxon>Bacillati</taxon>
        <taxon>Bacillota</taxon>
        <taxon>Clostridia</taxon>
        <taxon>Eubacteriales</taxon>
        <taxon>Eubacteriaceae</taxon>
        <taxon>Eubacterium</taxon>
    </lineage>
</organism>
<dbReference type="AlphaFoldDB" id="A0A9D1UG51"/>
<dbReference type="Pfam" id="PF13589">
    <property type="entry name" value="HATPase_c_3"/>
    <property type="match status" value="1"/>
</dbReference>
<dbReference type="InterPro" id="IPR013507">
    <property type="entry name" value="DNA_mismatch_S5_2-like"/>
</dbReference>
<name>A0A9D1UG51_9FIRM</name>
<dbReference type="Pfam" id="PF01119">
    <property type="entry name" value="DNA_mis_repair"/>
    <property type="match status" value="1"/>
</dbReference>
<evidence type="ECO:0000256" key="1">
    <source>
        <dbReference type="ARBA" id="ARBA00006082"/>
    </source>
</evidence>
<dbReference type="GO" id="GO:0004519">
    <property type="term" value="F:endonuclease activity"/>
    <property type="evidence" value="ECO:0007669"/>
    <property type="project" value="UniProtKB-KW"/>
</dbReference>
<comment type="caution">
    <text evidence="7">The sequence shown here is derived from an EMBL/GenBank/DDBJ whole genome shotgun (WGS) entry which is preliminary data.</text>
</comment>
<dbReference type="SUPFAM" id="SSF55874">
    <property type="entry name" value="ATPase domain of HSP90 chaperone/DNA topoisomerase II/histidine kinase"/>
    <property type="match status" value="1"/>
</dbReference>
<dbReference type="GO" id="GO:0006298">
    <property type="term" value="P:mismatch repair"/>
    <property type="evidence" value="ECO:0007669"/>
    <property type="project" value="UniProtKB-UniRule"/>
</dbReference>
<dbReference type="InterPro" id="IPR038973">
    <property type="entry name" value="MutL/Mlh/Pms-like"/>
</dbReference>
<dbReference type="SMART" id="SM00853">
    <property type="entry name" value="MutL_C"/>
    <property type="match status" value="1"/>
</dbReference>
<dbReference type="Proteomes" id="UP000824205">
    <property type="component" value="Unassembled WGS sequence"/>
</dbReference>
<dbReference type="Gene3D" id="3.30.1540.20">
    <property type="entry name" value="MutL, C-terminal domain, dimerisation subdomain"/>
    <property type="match status" value="1"/>
</dbReference>
<dbReference type="FunFam" id="3.30.565.10:FF:000003">
    <property type="entry name" value="DNA mismatch repair endonuclease MutL"/>
    <property type="match status" value="1"/>
</dbReference>
<keyword evidence="7" id="KW-0255">Endonuclease</keyword>
<keyword evidence="7" id="KW-0378">Hydrolase</keyword>
<comment type="function">
    <text evidence="4">This protein is involved in the repair of mismatches in DNA. It is required for dam-dependent methyl-directed DNA mismatch repair. May act as a 'molecular matchmaker', a protein that promotes the formation of a stable complex between two or more DNA-binding proteins in an ATP-dependent manner without itself being part of a final effector complex.</text>
</comment>
<dbReference type="SUPFAM" id="SSF54211">
    <property type="entry name" value="Ribosomal protein S5 domain 2-like"/>
    <property type="match status" value="1"/>
</dbReference>
<dbReference type="InterPro" id="IPR020568">
    <property type="entry name" value="Ribosomal_Su5_D2-typ_SF"/>
</dbReference>
<protein>
    <recommendedName>
        <fullName evidence="4">DNA mismatch repair protein MutL</fullName>
    </recommendedName>
</protein>
<dbReference type="InterPro" id="IPR042120">
    <property type="entry name" value="MutL_C_dimsub"/>
</dbReference>
<evidence type="ECO:0000313" key="7">
    <source>
        <dbReference type="EMBL" id="HIW86128.1"/>
    </source>
</evidence>
<evidence type="ECO:0000256" key="2">
    <source>
        <dbReference type="ARBA" id="ARBA00022763"/>
    </source>
</evidence>
<feature type="domain" description="MutL C-terminal dimerisation" evidence="5">
    <location>
        <begin position="475"/>
        <end position="617"/>
    </location>
</feature>
<dbReference type="InterPro" id="IPR020667">
    <property type="entry name" value="DNA_mismatch_repair_MutL"/>
</dbReference>
<dbReference type="Gene3D" id="3.30.565.10">
    <property type="entry name" value="Histidine kinase-like ATPase, C-terminal domain"/>
    <property type="match status" value="1"/>
</dbReference>
<dbReference type="PANTHER" id="PTHR10073:SF12">
    <property type="entry name" value="DNA MISMATCH REPAIR PROTEIN MLH1"/>
    <property type="match status" value="1"/>
</dbReference>
<comment type="similarity">
    <text evidence="1 4">Belongs to the DNA mismatch repair MutL/HexB family.</text>
</comment>
<evidence type="ECO:0000259" key="6">
    <source>
        <dbReference type="SMART" id="SM01340"/>
    </source>
</evidence>
<dbReference type="SMART" id="SM01340">
    <property type="entry name" value="DNA_mis_repair"/>
    <property type="match status" value="1"/>
</dbReference>
<dbReference type="InterPro" id="IPR036890">
    <property type="entry name" value="HATPase_C_sf"/>
</dbReference>
<dbReference type="Gene3D" id="3.30.1370.100">
    <property type="entry name" value="MutL, C-terminal domain, regulatory subdomain"/>
    <property type="match status" value="1"/>
</dbReference>
<dbReference type="PANTHER" id="PTHR10073">
    <property type="entry name" value="DNA MISMATCH REPAIR PROTEIN MLH, PMS, MUTL"/>
    <property type="match status" value="1"/>
</dbReference>
<dbReference type="GO" id="GO:0030983">
    <property type="term" value="F:mismatched DNA binding"/>
    <property type="evidence" value="ECO:0007669"/>
    <property type="project" value="InterPro"/>
</dbReference>
<dbReference type="NCBIfam" id="TIGR00585">
    <property type="entry name" value="mutl"/>
    <property type="match status" value="1"/>
</dbReference>
<dbReference type="InterPro" id="IPR014790">
    <property type="entry name" value="MutL_C"/>
</dbReference>